<protein>
    <recommendedName>
        <fullName evidence="2">histidine kinase</fullName>
        <ecNumber evidence="2">2.7.13.3</ecNumber>
    </recommendedName>
</protein>
<evidence type="ECO:0000259" key="8">
    <source>
        <dbReference type="PROSITE" id="PS50885"/>
    </source>
</evidence>
<dbReference type="PANTHER" id="PTHR45436">
    <property type="entry name" value="SENSOR HISTIDINE KINASE YKOH"/>
    <property type="match status" value="1"/>
</dbReference>
<gene>
    <name evidence="9" type="ORF">HIJ39_12585</name>
</gene>
<dbReference type="AlphaFoldDB" id="A0A7Y0Q336"/>
<dbReference type="Gene3D" id="1.10.287.130">
    <property type="match status" value="1"/>
</dbReference>
<dbReference type="InterPro" id="IPR003660">
    <property type="entry name" value="HAMP_dom"/>
</dbReference>
<dbReference type="GO" id="GO:0005886">
    <property type="term" value="C:plasma membrane"/>
    <property type="evidence" value="ECO:0007669"/>
    <property type="project" value="TreeGrafter"/>
</dbReference>
<dbReference type="PANTHER" id="PTHR45436:SF5">
    <property type="entry name" value="SENSOR HISTIDINE KINASE TRCS"/>
    <property type="match status" value="1"/>
</dbReference>
<keyword evidence="6" id="KW-0902">Two-component regulatory system</keyword>
<feature type="transmembrane region" description="Helical" evidence="7">
    <location>
        <begin position="20"/>
        <end position="44"/>
    </location>
</feature>
<evidence type="ECO:0000256" key="4">
    <source>
        <dbReference type="ARBA" id="ARBA00022679"/>
    </source>
</evidence>
<comment type="catalytic activity">
    <reaction evidence="1">
        <text>ATP + protein L-histidine = ADP + protein N-phospho-L-histidine.</text>
        <dbReference type="EC" id="2.7.13.3"/>
    </reaction>
</comment>
<keyword evidence="7" id="KW-1133">Transmembrane helix</keyword>
<evidence type="ECO:0000313" key="9">
    <source>
        <dbReference type="EMBL" id="NMP23177.1"/>
    </source>
</evidence>
<accession>A0A7Y0Q336</accession>
<evidence type="ECO:0000256" key="3">
    <source>
        <dbReference type="ARBA" id="ARBA00022553"/>
    </source>
</evidence>
<keyword evidence="3" id="KW-0597">Phosphoprotein</keyword>
<sequence>MTRTNGTRRSSIRARLTRQFVAAILGLLMSFAAVTLAAIAVHLYRDAEFDTRMILGNLTSQQTESIEVVLDAYSRSTDPRIWVVRGARVIDGSPNALGTPPKLPYTGLLWNPVSYQLTRTVKHTTFVIDWPLSSDAALLRELSLVVLFVTLAGMGAGVATARWTTRRALVPLKSLTSGVRSMLDAGRIMPIPMSSGRDEFYDLAGLLNRLLSDLEERRQRDQALLADATHHLRTPMAVIRGNLDLVKAGEQIDRTVREESLAAIDRTVLDMSRLVDDLLTMEHAHNLPPRLLMPLDLLTLAKEVYDDARAIAGERINLAFDEHIAGGTWVYTKAARTFPTLVNPFLSKARIWLGENAEARAPTGVSRIRAACSVDDYGKCSQIQRSRQGSNRHGVALGCAKRVRGDFGAKQRKGHPRLRNAVGFRPVLPGGGGPCRGRGYGTGALFGAVIDARPAWDHRHDFCGRDDRGYLVVSTTILPRVGPYLPSNLIKRQHNVYQILRHFLNRLVTIMRNGGMCTERRLVLGEVVLREERGNEFCWKSGVNKQGPAFQSVQGDL</sequence>
<reference evidence="9 10" key="1">
    <citation type="submission" date="2020-04" db="EMBL/GenBank/DDBJ databases">
        <authorList>
            <person name="Zhang R."/>
            <person name="Schippers A."/>
        </authorList>
    </citation>
    <scope>NUCLEOTIDE SEQUENCE [LARGE SCALE GENOMIC DNA]</scope>
    <source>
        <strain evidence="9 10">DSM 109850</strain>
    </source>
</reference>
<dbReference type="CDD" id="cd00082">
    <property type="entry name" value="HisKA"/>
    <property type="match status" value="1"/>
</dbReference>
<evidence type="ECO:0000256" key="1">
    <source>
        <dbReference type="ARBA" id="ARBA00000085"/>
    </source>
</evidence>
<dbReference type="Pfam" id="PF00512">
    <property type="entry name" value="HisKA"/>
    <property type="match status" value="1"/>
</dbReference>
<feature type="domain" description="HAMP" evidence="8">
    <location>
        <begin position="166"/>
        <end position="219"/>
    </location>
</feature>
<dbReference type="InterPro" id="IPR003661">
    <property type="entry name" value="HisK_dim/P_dom"/>
</dbReference>
<dbReference type="InterPro" id="IPR050428">
    <property type="entry name" value="TCS_sensor_his_kinase"/>
</dbReference>
<dbReference type="InterPro" id="IPR036097">
    <property type="entry name" value="HisK_dim/P_sf"/>
</dbReference>
<evidence type="ECO:0000256" key="6">
    <source>
        <dbReference type="ARBA" id="ARBA00023012"/>
    </source>
</evidence>
<dbReference type="PROSITE" id="PS50885">
    <property type="entry name" value="HAMP"/>
    <property type="match status" value="1"/>
</dbReference>
<keyword evidence="10" id="KW-1185">Reference proteome</keyword>
<dbReference type="SUPFAM" id="SSF47384">
    <property type="entry name" value="Homodimeric domain of signal transducing histidine kinase"/>
    <property type="match status" value="1"/>
</dbReference>
<proteinExistence type="predicted"/>
<evidence type="ECO:0000313" key="10">
    <source>
        <dbReference type="Proteomes" id="UP000533476"/>
    </source>
</evidence>
<evidence type="ECO:0000256" key="2">
    <source>
        <dbReference type="ARBA" id="ARBA00012438"/>
    </source>
</evidence>
<dbReference type="GO" id="GO:0000155">
    <property type="term" value="F:phosphorelay sensor kinase activity"/>
    <property type="evidence" value="ECO:0007669"/>
    <property type="project" value="InterPro"/>
</dbReference>
<dbReference type="SMART" id="SM00388">
    <property type="entry name" value="HisKA"/>
    <property type="match status" value="1"/>
</dbReference>
<evidence type="ECO:0000256" key="7">
    <source>
        <dbReference type="SAM" id="Phobius"/>
    </source>
</evidence>
<dbReference type="Gene3D" id="6.10.340.10">
    <property type="match status" value="1"/>
</dbReference>
<name>A0A7Y0Q336_9FIRM</name>
<dbReference type="EC" id="2.7.13.3" evidence="2"/>
<keyword evidence="7" id="KW-0472">Membrane</keyword>
<dbReference type="Proteomes" id="UP000533476">
    <property type="component" value="Unassembled WGS sequence"/>
</dbReference>
<keyword evidence="7" id="KW-0812">Transmembrane</keyword>
<organism evidence="9 10">
    <name type="scientific">Sulfobacillus harzensis</name>
    <dbReference type="NCBI Taxonomy" id="2729629"/>
    <lineage>
        <taxon>Bacteria</taxon>
        <taxon>Bacillati</taxon>
        <taxon>Bacillota</taxon>
        <taxon>Clostridia</taxon>
        <taxon>Eubacteriales</taxon>
        <taxon>Clostridiales Family XVII. Incertae Sedis</taxon>
        <taxon>Sulfobacillus</taxon>
    </lineage>
</organism>
<dbReference type="EMBL" id="JABBVZ010000042">
    <property type="protein sequence ID" value="NMP23177.1"/>
    <property type="molecule type" value="Genomic_DNA"/>
</dbReference>
<keyword evidence="4" id="KW-0808">Transferase</keyword>
<comment type="caution">
    <text evidence="9">The sequence shown here is derived from an EMBL/GenBank/DDBJ whole genome shotgun (WGS) entry which is preliminary data.</text>
</comment>
<keyword evidence="5 9" id="KW-0418">Kinase</keyword>
<evidence type="ECO:0000256" key="5">
    <source>
        <dbReference type="ARBA" id="ARBA00022777"/>
    </source>
</evidence>